<dbReference type="InterPro" id="IPR050458">
    <property type="entry name" value="LolB"/>
</dbReference>
<dbReference type="PANTHER" id="PTHR30634">
    <property type="entry name" value="OUTER MEMBRANE LOLAB LIPOPROTEIN INSERTION APPARATUS"/>
    <property type="match status" value="1"/>
</dbReference>
<accession>A0ABD5HBT0</accession>
<name>A0ABD5HBT0_9ENTR</name>
<organism evidence="1 2">
    <name type="scientific">Klebsiella pasteurii</name>
    <dbReference type="NCBI Taxonomy" id="2587529"/>
    <lineage>
        <taxon>Bacteria</taxon>
        <taxon>Pseudomonadati</taxon>
        <taxon>Pseudomonadota</taxon>
        <taxon>Gammaproteobacteria</taxon>
        <taxon>Enterobacterales</taxon>
        <taxon>Enterobacteriaceae</taxon>
        <taxon>Klebsiella/Raoultella group</taxon>
        <taxon>Klebsiella</taxon>
    </lineage>
</organism>
<dbReference type="PANTHER" id="PTHR30634:SF7">
    <property type="entry name" value="VWA DOMAIN-CONTAINING PROTEIN"/>
    <property type="match status" value="1"/>
</dbReference>
<dbReference type="EMBL" id="JAWPBP010000007">
    <property type="protein sequence ID" value="MDW2716254.1"/>
    <property type="molecule type" value="Genomic_DNA"/>
</dbReference>
<dbReference type="Pfam" id="PF18934">
    <property type="entry name" value="DUF5682"/>
    <property type="match status" value="1"/>
</dbReference>
<evidence type="ECO:0000313" key="2">
    <source>
        <dbReference type="Proteomes" id="UP001287436"/>
    </source>
</evidence>
<protein>
    <submittedName>
        <fullName evidence="1">DUF5682 family protein</fullName>
    </submittedName>
</protein>
<dbReference type="RefSeq" id="WP_139529105.1">
    <property type="nucleotide sequence ID" value="NZ_CABEJD010000005.1"/>
</dbReference>
<evidence type="ECO:0000313" key="1">
    <source>
        <dbReference type="EMBL" id="MDW2716254.1"/>
    </source>
</evidence>
<dbReference type="Proteomes" id="UP001287436">
    <property type="component" value="Unassembled WGS sequence"/>
</dbReference>
<proteinExistence type="predicted"/>
<reference evidence="1 2" key="1">
    <citation type="submission" date="2023-10" db="EMBL/GenBank/DDBJ databases">
        <title>Fecal carriage and genetic characteristics of carbapenem-resistant Enterobacterales among healthy adults from four provinces of China.</title>
        <authorList>
            <person name="Li Y."/>
            <person name="Zhang R."/>
        </authorList>
    </citation>
    <scope>NUCLEOTIDE SEQUENCE [LARGE SCALE GENOMIC DNA]</scope>
    <source>
        <strain evidence="1 2">HN-157</strain>
    </source>
</reference>
<dbReference type="InterPro" id="IPR043737">
    <property type="entry name" value="DUF5682"/>
</dbReference>
<comment type="caution">
    <text evidence="1">The sequence shown here is derived from an EMBL/GenBank/DDBJ whole genome shotgun (WGS) entry which is preliminary data.</text>
</comment>
<gene>
    <name evidence="1" type="ORF">RYZ49_10585</name>
</gene>
<dbReference type="AlphaFoldDB" id="A0ABD5HBT0"/>
<sequence>MPEQPLIIGVRHHSPACARLVKERIEHTRPGYVLIEGPVDFNQRLDELFLSHQLPIAIYSYCQSQDGGAAGRGAWTPFAEFSPEWQALLAARAVGAQIRFIDLPAWAQEQDDSDVSDTRRVDEQQRLLEASGMENSDTLWDHLFEDETQSAELEQALETYFIQLRGDSSGGENSRQREDYMARWLAWAMQQNNGPVVAICGGWHAPALKALWRNCLAQEREPESPPPPTPGSVTGSYLTPYSEKRLDVLAGYLSGMPAPVWQNWCWHFGQRRAGEQLLKTILTRLRQHRLPASTADLAAAHLRAMALAQMRGHTRPLRCDWLDALAGSLIKEALNAPLPWSYRGVIHPQTDPILLTIVDALAGAGFGKLAQETPLPPLPQDVDHELTRVGISLPSNLNLNRFEPGGLAKSQVLHRLSILEIPGFQQRTGSAVTLSGDGEERWALFRTMEQHAVLIEASRYGASLAEAARQRLEADILASFGIKSLAASLNQAALAGLSTFSQQLLEQLAQLIAEESRFAEMGPALEVLYALWQRDDSSGMQNAEVLEIALCAALDRTLWLCESSGVADEKQFHAHLHSWRALCHILRDIHSGTVLPGISLNAAMALFERRIHAFDAAPLDRGAALGALIRLEHPAASAETALTLLTQLPPASLGEAAHGLLALARHQLACQPAFIAGFSELLARLTEDEFILALPDLRAAMGWLPPRERGDLARLVLDHYHLTMLPAHALQAPVSCSPGQLIYHQQREQQALAALSRWGARK</sequence>